<organism evidence="2 3">
    <name type="scientific">Oldenlandia corymbosa var. corymbosa</name>
    <dbReference type="NCBI Taxonomy" id="529605"/>
    <lineage>
        <taxon>Eukaryota</taxon>
        <taxon>Viridiplantae</taxon>
        <taxon>Streptophyta</taxon>
        <taxon>Embryophyta</taxon>
        <taxon>Tracheophyta</taxon>
        <taxon>Spermatophyta</taxon>
        <taxon>Magnoliopsida</taxon>
        <taxon>eudicotyledons</taxon>
        <taxon>Gunneridae</taxon>
        <taxon>Pentapetalae</taxon>
        <taxon>asterids</taxon>
        <taxon>lamiids</taxon>
        <taxon>Gentianales</taxon>
        <taxon>Rubiaceae</taxon>
        <taxon>Rubioideae</taxon>
        <taxon>Spermacoceae</taxon>
        <taxon>Hedyotis-Oldenlandia complex</taxon>
        <taxon>Oldenlandia</taxon>
    </lineage>
</organism>
<accession>A0AAV1D3P4</accession>
<evidence type="ECO:0000256" key="1">
    <source>
        <dbReference type="SAM" id="MobiDB-lite"/>
    </source>
</evidence>
<reference evidence="2" key="1">
    <citation type="submission" date="2023-03" db="EMBL/GenBank/DDBJ databases">
        <authorList>
            <person name="Julca I."/>
        </authorList>
    </citation>
    <scope>NUCLEOTIDE SEQUENCE</scope>
</reference>
<gene>
    <name evidence="2" type="ORF">OLC1_LOCUS10862</name>
</gene>
<feature type="compositionally biased region" description="Basic residues" evidence="1">
    <location>
        <begin position="1"/>
        <end position="10"/>
    </location>
</feature>
<name>A0AAV1D3P4_OLDCO</name>
<evidence type="ECO:0000313" key="3">
    <source>
        <dbReference type="Proteomes" id="UP001161247"/>
    </source>
</evidence>
<feature type="compositionally biased region" description="Basic and acidic residues" evidence="1">
    <location>
        <begin position="31"/>
        <end position="41"/>
    </location>
</feature>
<sequence>MAPTLRKRDKTHASLSPASNSHSPKDKKKPKLTELAKESVKGKKKPQSTEFTEETVDALLNDTIDRRNFKEKCEKLKDCVTYLHEREIMHLSEIESLKKKLAKMESESDEKEKVYKEAVDFLAVKPVVLALSKKAAKDAQQLVKMTGDALQDIEKIQTKLTHPGAARAS</sequence>
<dbReference type="Proteomes" id="UP001161247">
    <property type="component" value="Chromosome 4"/>
</dbReference>
<feature type="region of interest" description="Disordered" evidence="1">
    <location>
        <begin position="1"/>
        <end position="51"/>
    </location>
</feature>
<feature type="compositionally biased region" description="Polar residues" evidence="1">
    <location>
        <begin position="13"/>
        <end position="22"/>
    </location>
</feature>
<keyword evidence="3" id="KW-1185">Reference proteome</keyword>
<proteinExistence type="predicted"/>
<dbReference type="EMBL" id="OX459121">
    <property type="protein sequence ID" value="CAI9101217.1"/>
    <property type="molecule type" value="Genomic_DNA"/>
</dbReference>
<protein>
    <submittedName>
        <fullName evidence="2">OLC1v1038489C1</fullName>
    </submittedName>
</protein>
<evidence type="ECO:0000313" key="2">
    <source>
        <dbReference type="EMBL" id="CAI9101217.1"/>
    </source>
</evidence>
<dbReference type="AlphaFoldDB" id="A0AAV1D3P4"/>